<evidence type="ECO:0000313" key="2">
    <source>
        <dbReference type="Proteomes" id="UP000563524"/>
    </source>
</evidence>
<dbReference type="AlphaFoldDB" id="A0A840I887"/>
<reference evidence="1 2" key="1">
    <citation type="submission" date="2020-08" db="EMBL/GenBank/DDBJ databases">
        <title>Genomic Encyclopedia of Type Strains, Phase IV (KMG-IV): sequencing the most valuable type-strain genomes for metagenomic binning, comparative biology and taxonomic classification.</title>
        <authorList>
            <person name="Goeker M."/>
        </authorList>
    </citation>
    <scope>NUCLEOTIDE SEQUENCE [LARGE SCALE GENOMIC DNA]</scope>
    <source>
        <strain evidence="1 2">DSM 102850</strain>
    </source>
</reference>
<dbReference type="GO" id="GO:0044781">
    <property type="term" value="P:bacterial-type flagellum organization"/>
    <property type="evidence" value="ECO:0007669"/>
    <property type="project" value="InterPro"/>
</dbReference>
<sequence length="126" mass="13069">MGQTAYSANPYAAAQRATLSGRALEREVLTRAALRIEAADEGVPGGASALAQALDGNRRLWAALATDIAASTNSCPDALKAQLLSLASFVERHTPRVMAGEAGREILVTINRNLAAGLAALERQAA</sequence>
<dbReference type="Pfam" id="PF07309">
    <property type="entry name" value="FlaF"/>
    <property type="match status" value="1"/>
</dbReference>
<proteinExistence type="predicted"/>
<dbReference type="Proteomes" id="UP000563524">
    <property type="component" value="Unassembled WGS sequence"/>
</dbReference>
<keyword evidence="1" id="KW-0966">Cell projection</keyword>
<keyword evidence="2" id="KW-1185">Reference proteome</keyword>
<keyword evidence="1" id="KW-0969">Cilium</keyword>
<dbReference type="RefSeq" id="WP_183819755.1">
    <property type="nucleotide sequence ID" value="NZ_JACHOB010000008.1"/>
</dbReference>
<dbReference type="EMBL" id="JACHOB010000008">
    <property type="protein sequence ID" value="MBB4660318.1"/>
    <property type="molecule type" value="Genomic_DNA"/>
</dbReference>
<dbReference type="InterPro" id="IPR010845">
    <property type="entry name" value="FlaF"/>
</dbReference>
<protein>
    <submittedName>
        <fullName evidence="1">Flagellar protein FlaF</fullName>
    </submittedName>
</protein>
<dbReference type="NCBIfam" id="NF009435">
    <property type="entry name" value="PRK12794.1"/>
    <property type="match status" value="1"/>
</dbReference>
<keyword evidence="1" id="KW-0282">Flagellum</keyword>
<name>A0A840I887_9PROT</name>
<gene>
    <name evidence="1" type="ORF">GGQ59_002868</name>
</gene>
<organism evidence="1 2">
    <name type="scientific">Parvularcula dongshanensis</name>
    <dbReference type="NCBI Taxonomy" id="1173995"/>
    <lineage>
        <taxon>Bacteria</taxon>
        <taxon>Pseudomonadati</taxon>
        <taxon>Pseudomonadota</taxon>
        <taxon>Alphaproteobacteria</taxon>
        <taxon>Parvularculales</taxon>
        <taxon>Parvularculaceae</taxon>
        <taxon>Parvularcula</taxon>
    </lineage>
</organism>
<accession>A0A840I887</accession>
<evidence type="ECO:0000313" key="1">
    <source>
        <dbReference type="EMBL" id="MBB4660318.1"/>
    </source>
</evidence>
<comment type="caution">
    <text evidence="1">The sequence shown here is derived from an EMBL/GenBank/DDBJ whole genome shotgun (WGS) entry which is preliminary data.</text>
</comment>